<dbReference type="SMART" id="SM01381">
    <property type="entry name" value="7TM_GPCR_Srsx"/>
    <property type="match status" value="1"/>
</dbReference>
<dbReference type="Pfam" id="PF00001">
    <property type="entry name" value="7tm_1"/>
    <property type="match status" value="1"/>
</dbReference>
<feature type="transmembrane region" description="Helical" evidence="10">
    <location>
        <begin position="125"/>
        <end position="147"/>
    </location>
</feature>
<dbReference type="Proteomes" id="UP000812440">
    <property type="component" value="Chromosome 6"/>
</dbReference>
<dbReference type="GO" id="GO:0007187">
    <property type="term" value="P:G protein-coupled receptor signaling pathway, coupled to cyclic nucleotide second messenger"/>
    <property type="evidence" value="ECO:0007669"/>
    <property type="project" value="TreeGrafter"/>
</dbReference>
<feature type="transmembrane region" description="Helical" evidence="10">
    <location>
        <begin position="6"/>
        <end position="32"/>
    </location>
</feature>
<keyword evidence="7 9" id="KW-0675">Receptor</keyword>
<feature type="non-terminal residue" evidence="12">
    <location>
        <position position="362"/>
    </location>
</feature>
<dbReference type="GO" id="GO:0005886">
    <property type="term" value="C:plasma membrane"/>
    <property type="evidence" value="ECO:0007669"/>
    <property type="project" value="UniProtKB-SubCell"/>
</dbReference>
<accession>A0A8T2JEV1</accession>
<feature type="transmembrane region" description="Helical" evidence="10">
    <location>
        <begin position="84"/>
        <end position="105"/>
    </location>
</feature>
<evidence type="ECO:0000256" key="1">
    <source>
        <dbReference type="ARBA" id="ARBA00004651"/>
    </source>
</evidence>
<dbReference type="GO" id="GO:0004993">
    <property type="term" value="F:G protein-coupled serotonin receptor activity"/>
    <property type="evidence" value="ECO:0007669"/>
    <property type="project" value="TreeGrafter"/>
</dbReference>
<dbReference type="GO" id="GO:0045202">
    <property type="term" value="C:synapse"/>
    <property type="evidence" value="ECO:0007669"/>
    <property type="project" value="TreeGrafter"/>
</dbReference>
<sequence>FSNGIAPLIIVLISFLILFTILGNLLVIFAFILDKRLRNHRDFVLLNLAVCDFFIGTFTTPLYVPYMLTGKWMLGRFFCKLWLTITYTVSTASVFNVVLISYDRFLSVTKAVLYRSLQNKHSQSFISMAAVWIISFLLYGPAIMFWGNDFMDYNAPVNICVPGFSEVWYFNFGTSCIDFAFPLISILFFNTSIYFNIKQRSRKRRQNFTLPYSKGSQRGVNLSTITTNSLQSSQHPHDLKDVRPSVQKGIIPSFRLLFGNKTGFPCTHSDARPDPKNIYQSSVSQEEKASKSLSVLISAFIICWAPYTFLVSIRAACSGYCVDPLWHDITLWMLYMNSGINPILYPFCHKSFKTAFILVFKK</sequence>
<evidence type="ECO:0000256" key="10">
    <source>
        <dbReference type="SAM" id="Phobius"/>
    </source>
</evidence>
<dbReference type="SUPFAM" id="SSF81321">
    <property type="entry name" value="Family A G protein-coupled receptor-like"/>
    <property type="match status" value="1"/>
</dbReference>
<evidence type="ECO:0000256" key="2">
    <source>
        <dbReference type="ARBA" id="ARBA00022475"/>
    </source>
</evidence>
<comment type="caution">
    <text evidence="12">The sequence shown here is derived from an EMBL/GenBank/DDBJ whole genome shotgun (WGS) entry which is preliminary data.</text>
</comment>
<dbReference type="InterPro" id="IPR017452">
    <property type="entry name" value="GPCR_Rhodpsn_7TM"/>
</dbReference>
<comment type="similarity">
    <text evidence="9">Belongs to the G-protein coupled receptor 1 family.</text>
</comment>
<organism evidence="12 13">
    <name type="scientific">Hymenochirus boettgeri</name>
    <name type="common">Congo dwarf clawed frog</name>
    <dbReference type="NCBI Taxonomy" id="247094"/>
    <lineage>
        <taxon>Eukaryota</taxon>
        <taxon>Metazoa</taxon>
        <taxon>Chordata</taxon>
        <taxon>Craniata</taxon>
        <taxon>Vertebrata</taxon>
        <taxon>Euteleostomi</taxon>
        <taxon>Amphibia</taxon>
        <taxon>Batrachia</taxon>
        <taxon>Anura</taxon>
        <taxon>Pipoidea</taxon>
        <taxon>Pipidae</taxon>
        <taxon>Pipinae</taxon>
        <taxon>Hymenochirus</taxon>
    </lineage>
</organism>
<name>A0A8T2JEV1_9PIPI</name>
<evidence type="ECO:0000256" key="7">
    <source>
        <dbReference type="ARBA" id="ARBA00023170"/>
    </source>
</evidence>
<evidence type="ECO:0000256" key="6">
    <source>
        <dbReference type="ARBA" id="ARBA00023136"/>
    </source>
</evidence>
<keyword evidence="4 10" id="KW-1133">Transmembrane helix</keyword>
<evidence type="ECO:0000313" key="12">
    <source>
        <dbReference type="EMBL" id="KAG8442133.1"/>
    </source>
</evidence>
<evidence type="ECO:0000256" key="8">
    <source>
        <dbReference type="ARBA" id="ARBA00023224"/>
    </source>
</evidence>
<dbReference type="PANTHER" id="PTHR24247">
    <property type="entry name" value="5-HYDROXYTRYPTAMINE RECEPTOR"/>
    <property type="match status" value="1"/>
</dbReference>
<proteinExistence type="inferred from homology"/>
<evidence type="ECO:0000256" key="9">
    <source>
        <dbReference type="RuleBase" id="RU000688"/>
    </source>
</evidence>
<dbReference type="GO" id="GO:0007197">
    <property type="term" value="P:adenylate cyclase-inhibiting G protein-coupled acetylcholine receptor signaling pathway"/>
    <property type="evidence" value="ECO:0007669"/>
    <property type="project" value="TreeGrafter"/>
</dbReference>
<feature type="transmembrane region" description="Helical" evidence="10">
    <location>
        <begin position="167"/>
        <end position="195"/>
    </location>
</feature>
<dbReference type="GO" id="GO:0016907">
    <property type="term" value="F:G protein-coupled acetylcholine receptor activity"/>
    <property type="evidence" value="ECO:0007669"/>
    <property type="project" value="TreeGrafter"/>
</dbReference>
<dbReference type="Gene3D" id="1.20.1070.10">
    <property type="entry name" value="Rhodopsin 7-helix transmembrane proteins"/>
    <property type="match status" value="1"/>
</dbReference>
<feature type="transmembrane region" description="Helical" evidence="10">
    <location>
        <begin position="293"/>
        <end position="313"/>
    </location>
</feature>
<dbReference type="AlphaFoldDB" id="A0A8T2JEV1"/>
<keyword evidence="8 9" id="KW-0807">Transducer</keyword>
<evidence type="ECO:0000313" key="13">
    <source>
        <dbReference type="Proteomes" id="UP000812440"/>
    </source>
</evidence>
<keyword evidence="13" id="KW-1185">Reference proteome</keyword>
<feature type="non-terminal residue" evidence="12">
    <location>
        <position position="1"/>
    </location>
</feature>
<keyword evidence="3 9" id="KW-0812">Transmembrane</keyword>
<evidence type="ECO:0000256" key="5">
    <source>
        <dbReference type="ARBA" id="ARBA00023040"/>
    </source>
</evidence>
<feature type="transmembrane region" description="Helical" evidence="10">
    <location>
        <begin position="44"/>
        <end position="64"/>
    </location>
</feature>
<dbReference type="PRINTS" id="PR00237">
    <property type="entry name" value="GPCRRHODOPSN"/>
</dbReference>
<reference evidence="12" key="1">
    <citation type="thesis" date="2020" institute="ProQuest LLC" country="789 East Eisenhower Parkway, Ann Arbor, MI, USA">
        <title>Comparative Genomics and Chromosome Evolution.</title>
        <authorList>
            <person name="Mudd A.B."/>
        </authorList>
    </citation>
    <scope>NUCLEOTIDE SEQUENCE</scope>
    <source>
        <strain evidence="12">Female2</strain>
        <tissue evidence="12">Blood</tissue>
    </source>
</reference>
<comment type="subcellular location">
    <subcellularLocation>
        <location evidence="1">Cell membrane</location>
        <topology evidence="1">Multi-pass membrane protein</topology>
    </subcellularLocation>
</comment>
<protein>
    <recommendedName>
        <fullName evidence="11">G-protein coupled receptors family 1 profile domain-containing protein</fullName>
    </recommendedName>
</protein>
<dbReference type="PROSITE" id="PS00237">
    <property type="entry name" value="G_PROTEIN_RECEP_F1_1"/>
    <property type="match status" value="1"/>
</dbReference>
<evidence type="ECO:0000259" key="11">
    <source>
        <dbReference type="PROSITE" id="PS50262"/>
    </source>
</evidence>
<dbReference type="InterPro" id="IPR000276">
    <property type="entry name" value="GPCR_Rhodpsn"/>
</dbReference>
<dbReference type="PROSITE" id="PS50262">
    <property type="entry name" value="G_PROTEIN_RECEP_F1_2"/>
    <property type="match status" value="1"/>
</dbReference>
<dbReference type="PANTHER" id="PTHR24247:SF269">
    <property type="entry name" value="MUSCARINIC ACETYLCHOLINE RECEPTOR"/>
    <property type="match status" value="1"/>
</dbReference>
<gene>
    <name evidence="12" type="ORF">GDO86_011073</name>
</gene>
<keyword evidence="5 9" id="KW-0297">G-protein coupled receptor</keyword>
<evidence type="ECO:0000256" key="3">
    <source>
        <dbReference type="ARBA" id="ARBA00022692"/>
    </source>
</evidence>
<keyword evidence="6 10" id="KW-0472">Membrane</keyword>
<dbReference type="OrthoDB" id="10071887at2759"/>
<evidence type="ECO:0000256" key="4">
    <source>
        <dbReference type="ARBA" id="ARBA00022989"/>
    </source>
</evidence>
<dbReference type="EMBL" id="JAACNH010000005">
    <property type="protein sequence ID" value="KAG8442133.1"/>
    <property type="molecule type" value="Genomic_DNA"/>
</dbReference>
<feature type="domain" description="G-protein coupled receptors family 1 profile" evidence="11">
    <location>
        <begin position="23"/>
        <end position="345"/>
    </location>
</feature>
<dbReference type="GO" id="GO:0030425">
    <property type="term" value="C:dendrite"/>
    <property type="evidence" value="ECO:0007669"/>
    <property type="project" value="TreeGrafter"/>
</dbReference>
<keyword evidence="2" id="KW-1003">Cell membrane</keyword>